<dbReference type="InterPro" id="IPR000421">
    <property type="entry name" value="FA58C"/>
</dbReference>
<evidence type="ECO:0000256" key="5">
    <source>
        <dbReference type="ARBA" id="ARBA00023295"/>
    </source>
</evidence>
<dbReference type="InterPro" id="IPR015883">
    <property type="entry name" value="Glyco_hydro_20_cat"/>
</dbReference>
<evidence type="ECO:0000313" key="12">
    <source>
        <dbReference type="Proteomes" id="UP001298681"/>
    </source>
</evidence>
<dbReference type="SUPFAM" id="SSF49785">
    <property type="entry name" value="Galactose-binding domain-like"/>
    <property type="match status" value="6"/>
</dbReference>
<dbReference type="Gene3D" id="3.20.20.80">
    <property type="entry name" value="Glycosidases"/>
    <property type="match status" value="2"/>
</dbReference>
<feature type="domain" description="F5/8 type C" evidence="9">
    <location>
        <begin position="1368"/>
        <end position="1474"/>
    </location>
</feature>
<dbReference type="EMBL" id="JAKNHQ010000034">
    <property type="protein sequence ID" value="MCG4611960.1"/>
    <property type="molecule type" value="Genomic_DNA"/>
</dbReference>
<dbReference type="Gene3D" id="3.30.379.10">
    <property type="entry name" value="Chitobiase/beta-hexosaminidase domain 2-like"/>
    <property type="match status" value="2"/>
</dbReference>
<dbReference type="PRINTS" id="PR00738">
    <property type="entry name" value="GLHYDRLASE20"/>
</dbReference>
<feature type="signal peptide" evidence="8">
    <location>
        <begin position="1"/>
        <end position="34"/>
    </location>
</feature>
<feature type="compositionally biased region" description="Polar residues" evidence="7">
    <location>
        <begin position="2754"/>
        <end position="2764"/>
    </location>
</feature>
<feature type="chain" id="PRO_5046899573" evidence="8">
    <location>
        <begin position="35"/>
        <end position="2876"/>
    </location>
</feature>
<keyword evidence="12" id="KW-1185">Reference proteome</keyword>
<evidence type="ECO:0000259" key="10">
    <source>
        <dbReference type="PROSITE" id="PS52009"/>
    </source>
</evidence>
<feature type="domain" description="F5/8 type C" evidence="9">
    <location>
        <begin position="760"/>
        <end position="886"/>
    </location>
</feature>
<keyword evidence="3 6" id="KW-0378">Hydrolase</keyword>
<dbReference type="SUPFAM" id="SSF49899">
    <property type="entry name" value="Concanavalin A-like lectins/glucanases"/>
    <property type="match status" value="1"/>
</dbReference>
<evidence type="ECO:0000259" key="9">
    <source>
        <dbReference type="PROSITE" id="PS50022"/>
    </source>
</evidence>
<comment type="similarity">
    <text evidence="1">Belongs to the glycosyl hydrolase 20 family.</text>
</comment>
<dbReference type="Pfam" id="PF07555">
    <property type="entry name" value="NAGidase"/>
    <property type="match status" value="1"/>
</dbReference>
<comment type="similarity">
    <text evidence="6">Belongs to the glycosyl hydrolase 84 family.</text>
</comment>
<dbReference type="Pfam" id="PF02838">
    <property type="entry name" value="Glyco_hydro_20b"/>
    <property type="match status" value="2"/>
</dbReference>
<organism evidence="11 12">
    <name type="scientific">Anaeromassilibacillus senegalensis</name>
    <dbReference type="NCBI Taxonomy" id="1673717"/>
    <lineage>
        <taxon>Bacteria</taxon>
        <taxon>Bacillati</taxon>
        <taxon>Bacillota</taxon>
        <taxon>Clostridia</taxon>
        <taxon>Eubacteriales</taxon>
        <taxon>Acutalibacteraceae</taxon>
        <taxon>Anaeromassilibacillus</taxon>
    </lineage>
</organism>
<evidence type="ECO:0000256" key="2">
    <source>
        <dbReference type="ARBA" id="ARBA00022729"/>
    </source>
</evidence>
<keyword evidence="2 8" id="KW-0732">Signal</keyword>
<dbReference type="InterPro" id="IPR013320">
    <property type="entry name" value="ConA-like_dom_sf"/>
</dbReference>
<feature type="domain" description="F5/8 type C" evidence="9">
    <location>
        <begin position="1052"/>
        <end position="1190"/>
    </location>
</feature>
<dbReference type="Gene3D" id="2.60.120.260">
    <property type="entry name" value="Galactose-binding domain-like"/>
    <property type="match status" value="6"/>
</dbReference>
<dbReference type="SUPFAM" id="SSF55545">
    <property type="entry name" value="beta-N-acetylhexosaminidase-like domain"/>
    <property type="match status" value="2"/>
</dbReference>
<dbReference type="Gene3D" id="1.20.1270.90">
    <property type="entry name" value="AF1782-like"/>
    <property type="match status" value="3"/>
</dbReference>
<feature type="active site" description="Proton donor" evidence="6">
    <location>
        <position position="301"/>
    </location>
</feature>
<keyword evidence="4" id="KW-1015">Disulfide bond</keyword>
<accession>A0ABS9MMC8</accession>
<evidence type="ECO:0000256" key="4">
    <source>
        <dbReference type="ARBA" id="ARBA00023157"/>
    </source>
</evidence>
<dbReference type="SUPFAM" id="SSF140657">
    <property type="entry name" value="Hyaluronidase post-catalytic domain-like"/>
    <property type="match status" value="1"/>
</dbReference>
<proteinExistence type="inferred from homology"/>
<dbReference type="InterPro" id="IPR049019">
    <property type="entry name" value="NagJ-like_helical"/>
</dbReference>
<dbReference type="PANTHER" id="PTHR43678">
    <property type="entry name" value="PUTATIVE (AFU_ORTHOLOGUE AFUA_2G00640)-RELATED"/>
    <property type="match status" value="1"/>
</dbReference>
<feature type="domain" description="F5/8 type C" evidence="9">
    <location>
        <begin position="900"/>
        <end position="1046"/>
    </location>
</feature>
<gene>
    <name evidence="11" type="ORF">L0P57_13615</name>
</gene>
<dbReference type="InterPro" id="IPR052764">
    <property type="entry name" value="GH20_Enzymes"/>
</dbReference>
<dbReference type="Pfam" id="PF07554">
    <property type="entry name" value="FIVAR"/>
    <property type="match status" value="4"/>
</dbReference>
<dbReference type="PROSITE" id="PS52009">
    <property type="entry name" value="GH84"/>
    <property type="match status" value="1"/>
</dbReference>
<evidence type="ECO:0000256" key="6">
    <source>
        <dbReference type="PROSITE-ProRule" id="PRU01353"/>
    </source>
</evidence>
<dbReference type="InterPro" id="IPR029018">
    <property type="entry name" value="Hex-like_dom2"/>
</dbReference>
<dbReference type="InterPro" id="IPR008979">
    <property type="entry name" value="Galactose-bd-like_sf"/>
</dbReference>
<dbReference type="SMART" id="SM00560">
    <property type="entry name" value="LamGL"/>
    <property type="match status" value="1"/>
</dbReference>
<comment type="caution">
    <text evidence="11">The sequence shown here is derived from an EMBL/GenBank/DDBJ whole genome shotgun (WGS) entry which is preliminary data.</text>
</comment>
<feature type="domain" description="F5/8 type C" evidence="9">
    <location>
        <begin position="1194"/>
        <end position="1339"/>
    </location>
</feature>
<dbReference type="PROSITE" id="PS50022">
    <property type="entry name" value="FA58C_3"/>
    <property type="match status" value="5"/>
</dbReference>
<dbReference type="RefSeq" id="WP_237967214.1">
    <property type="nucleotide sequence ID" value="NZ_JAKNHQ010000034.1"/>
</dbReference>
<dbReference type="Pfam" id="PF00754">
    <property type="entry name" value="F5_F8_type_C"/>
    <property type="match status" value="5"/>
</dbReference>
<evidence type="ECO:0000256" key="1">
    <source>
        <dbReference type="ARBA" id="ARBA00006285"/>
    </source>
</evidence>
<evidence type="ECO:0000256" key="8">
    <source>
        <dbReference type="SAM" id="SignalP"/>
    </source>
</evidence>
<dbReference type="CDD" id="cd06564">
    <property type="entry name" value="GH20_DspB_LnbB-like"/>
    <property type="match status" value="1"/>
</dbReference>
<dbReference type="Gene3D" id="1.20.1270.70">
    <property type="entry name" value="Designed single chain three-helix bundle"/>
    <property type="match status" value="1"/>
</dbReference>
<sequence length="2876" mass="317471">MKREGMLFKRIMGGVLSLTMTLSMVTSTMGTAFAAEKSEEDGYQIYPQVHYADYGTDTLSLLDGVNVVLEDDLDPYTVSKAETVLEGHGIDATFSDVASEDQVNLFVGVHNDEGEDDAYLDGKYDASNSVDQIDGYVLSVNSADQTIAITGATSDAAFYGLVTLDQILNQADGEVRDLLIEDYASIAFRGFIEGFYGTWSHENRKSIMEYCGQFKMNSYLYGPKNDPYHRGQWKDPYPDDKLAELQELVELGRETKVQFVWAAHPGGSIDLGSEEDLQALLDKFDQLYSIGVRQFGLFFDDSSTDFTNLATFAAGVQAYIEEKGDVKPLIFCPQVYRKDDGTTGTQNHLKMLDEALPEDVQIMWTGDWVVSQVDQGMIDWFCEYANRPVYVWWNYPVNDLGRAGYAHMGPSNGLYPDVENISGLVSNPMNQAQISKVSLFSVADYTWNTHDYDSDASWQASFDWVIPDDPEAAEALRIFSQNSTYGWNPFNAPESAYILEDMEAFEQAYANGEDCTESGGILVDRFQELADAVETLKAYEGTNGISEELSPWLDKMGNIAVAARDTVQGLMDLELVSLDDPESLAMAQQALTDLRAQYQSATGTNDKVVASKEVQPFIENIQYLLECRIQLAQGEEPVPRGFGSFSINYAPMLDGSLSTATGTDKFSPAAKGSYFGVNLGQMTDITDVVITMDGTHYFKKGLLEWSADGKTWNEIGEYDTNIVSVEGLEIQAQYLRYTATDEFVDEFTGSPNRWINIKEFAINQLSEQPDTSKNLALHKPVTVSTEKPDTTPAAAMTDGDMSTRWGASTGDYNHVEYAIVDLGEVHDIARFTSYFYGETTRAYLYKIYTSIDGQSYELCVDRSNNTTRGKVDDEAPEGTQARYVKIEVSQSNPPQYNASLYEFEVYAPENKTVNLALNCNASASADNYGNTPDKAFDGRVAKDSRWAYEGGGVGDWLQADLGKVCKIDSVKIFWEGISLVKVGYKVQLSNDGSQWTDVATVPIAEHEETKELVFDEQQEARFVRVLCTEHTGYPSISIYELEVYGPDPDEEPVEEDVNLALGRFATASADNYGNTPDKAVDGQVGKNNRWAYEGGGVGDWLQVDLRQVCKINSVKIFWEGFGSIDVGYKVQLSNDGKQWTDAATVPISEHEATKTITFEEQQEARYVRILCTEHSGYPSISIYELEVYGPKPEPLPGDLDLDPANYALGKTVEVSSEESNKGNVATYITDGNLETRWAANGGSFPQTVTIDLGREVEISQIDTLFYGTEERAYQYTISTSTDGDTFTPCIDRSENADSQWVTDVVPEGTTARYLRYDFSGLTGVSSGNASIYEVRIWAKDVSNINKAENRFAEASQTTPESSADYALDGDLSTYWASGNIENTASLEVTLPAAVPFNRLKLQWNNTDARVDFHIELSDNGTDWKSIYSVGEREMQAEEEFILDEQYTSKYVKLVIDAVEGGNGVELCEFGLYQDLDFVGKIDQAKNLLSSIKLTDEDTKLEIPEMPEGVEVTYGGTDYEQVIDANRNILKPLVDTDVMVEYKLVSATNPDETILYEVPMTVPGQYDAALSQNAKPKVLPELQQWFGHTGNFEITENSRILLDPALDESYKDMADRFAEDYLDITGNPIQVEIGQNPSAGDFYFKPSDIELEKETYDMEIGDAVTIRMSTETAAFWSTRTILQILKQTGTTIPKGLVRDYPKYKVRGFMFDVGRKAIPMEYLEMWVKQMSWYKMNDLNLHLSDNSFDNTYAGFRLESDVPGLSSTDLHYKKDEFRNFLLDSKAQGVNIVPEFDTPGHSLAFVWARPDLGRDGPNSSYLDVSNPETIEFIKSVWAEYMQEEDPVFLEDTVVNIGTDEYKGSNQEGKEAFRKYQDDLLRFIRDEMNHTPRLWGSQTENDGVTPITAENVQMYMWYVGYADAQEMYDKGYQMININDGDVYIVPGAGYYWDYLSKSHILNTYDPTKIYGGKLVVPAGDPQMLGGSYALWNDRTGKGEISEGVPRDNGTTDVELFDRMFDILPTFGEKLWSSCKDYDVAAIDALTEEVLYAPNTNPTYEVESNTQTVLRYDFEEGVETRDSSANANNLLGEGVNVSYTDGHNGKALTLAGGESYVETPVSDARINTTLDFWVKRDADSDGSEQILFESSIGAIKAVQKETGKFGFSRDFRDYSFDYTLPKGEWVHITMVMEFTKTTLYVNGEKVHTLENTATGGNQWASLITPLNRIGSTTAAFKGQIDDVAFYTYASAADQLNALPVDLLDAATGVTVHGDSGVLPADSELFVEDLSSGAAVDALKNSLAGTQERFKAYAVDVQSGGATVTPNGVATISAPVPGQLNPDTLRVVEVSNDGVIRNVDCTVKNGVVVWQSDHFNADSAFAVVGTVASSSVVITYNSKDVTLKVNGEPQKIADLLGKYVIEDMTDDMQVELTFEPRREGEQFRAVTVNGKTENITGSSYTYTVTAKDVGTESDFLFDVTNKTILEQLYAYAKTYVDDGTVDKLIPSVKEAFMKAYDAAGKVIEDPAATQAEIDQAWSDLLDVIHYLDFQPGDKSALQDLYDILKNLSESDYTSTSWAPFAEALQQAADVLADNEALENDITAAYDALLNAAQALVKVADRTSLDAALAKAETVAKDIEAGKYLPDGQEEFQTAYAAAKALDQNATQSAIDEAAQALVKAMLNLRKIPSREELKAYIAEMERVDLDAYTASSAATFRSALAAAKAVAADEEADGQMLATAFYQLQDAEQGLEKAETPAPNPGNGSKGSTSQNSSNAYGAAGVVSAGQSVAAAGAYVRSDTTVNFTMKRGQAYCFKMTVCNGDNTMVPSFTVGDGSVFKTQFVARIGNDFYYRIWAVGESGQSSGIYTTLPNGAPQKHCVVTIGA</sequence>
<dbReference type="Pfam" id="PF00728">
    <property type="entry name" value="Glyco_hydro_20"/>
    <property type="match status" value="1"/>
</dbReference>
<dbReference type="Proteomes" id="UP001298681">
    <property type="component" value="Unassembled WGS sequence"/>
</dbReference>
<keyword evidence="5 6" id="KW-0326">Glycosidase</keyword>
<dbReference type="Pfam" id="PF21774">
    <property type="entry name" value="NagJ_C"/>
    <property type="match status" value="1"/>
</dbReference>
<evidence type="ECO:0000313" key="11">
    <source>
        <dbReference type="EMBL" id="MCG4611960.1"/>
    </source>
</evidence>
<dbReference type="InterPro" id="IPR017853">
    <property type="entry name" value="GH"/>
</dbReference>
<dbReference type="Gene3D" id="2.60.120.200">
    <property type="match status" value="1"/>
</dbReference>
<dbReference type="InterPro" id="IPR015882">
    <property type="entry name" value="HEX_bac_N"/>
</dbReference>
<dbReference type="Pfam" id="PF13385">
    <property type="entry name" value="Laminin_G_3"/>
    <property type="match status" value="1"/>
</dbReference>
<feature type="domain" description="GH84" evidence="10">
    <location>
        <begin position="187"/>
        <end position="450"/>
    </location>
</feature>
<reference evidence="11 12" key="1">
    <citation type="submission" date="2022-01" db="EMBL/GenBank/DDBJ databases">
        <title>Collection of gut derived symbiotic bacterial strains cultured from healthy donors.</title>
        <authorList>
            <person name="Lin H."/>
            <person name="Kohout C."/>
            <person name="Waligurski E."/>
            <person name="Pamer E.G."/>
        </authorList>
    </citation>
    <scope>NUCLEOTIDE SEQUENCE [LARGE SCALE GENOMIC DNA]</scope>
    <source>
        <strain evidence="11 12">DFI.7.58</strain>
    </source>
</reference>
<name>A0ABS9MMC8_9FIRM</name>
<evidence type="ECO:0000256" key="7">
    <source>
        <dbReference type="SAM" id="MobiDB-lite"/>
    </source>
</evidence>
<dbReference type="SUPFAM" id="SSF51445">
    <property type="entry name" value="(Trans)glycosidases"/>
    <property type="match status" value="2"/>
</dbReference>
<protein>
    <submittedName>
        <fullName evidence="11">Beta-N-acetylglucosaminidase domain-containing protein</fullName>
    </submittedName>
</protein>
<dbReference type="InterPro" id="IPR011496">
    <property type="entry name" value="O-GlcNAcase_cat"/>
</dbReference>
<feature type="region of interest" description="Disordered" evidence="7">
    <location>
        <begin position="2743"/>
        <end position="2765"/>
    </location>
</feature>
<dbReference type="InterPro" id="IPR025705">
    <property type="entry name" value="Beta_hexosaminidase_sua/sub"/>
</dbReference>
<dbReference type="Gene3D" id="1.20.58.460">
    <property type="entry name" value="Hyaluronidase post-catalytic domain-like"/>
    <property type="match status" value="1"/>
</dbReference>
<dbReference type="PANTHER" id="PTHR43678:SF1">
    <property type="entry name" value="BETA-N-ACETYLHEXOSAMINIDASE"/>
    <property type="match status" value="1"/>
</dbReference>
<dbReference type="SMART" id="SM00231">
    <property type="entry name" value="FA58C"/>
    <property type="match status" value="2"/>
</dbReference>
<evidence type="ECO:0000256" key="3">
    <source>
        <dbReference type="ARBA" id="ARBA00022801"/>
    </source>
</evidence>
<dbReference type="InterPro" id="IPR006558">
    <property type="entry name" value="LamG-like"/>
</dbReference>